<evidence type="ECO:0000313" key="2">
    <source>
        <dbReference type="EMBL" id="MDV4314241.1"/>
    </source>
</evidence>
<keyword evidence="1" id="KW-0812">Transmembrane</keyword>
<feature type="transmembrane region" description="Helical" evidence="1">
    <location>
        <begin position="9"/>
        <end position="28"/>
    </location>
</feature>
<evidence type="ECO:0000256" key="1">
    <source>
        <dbReference type="SAM" id="Phobius"/>
    </source>
</evidence>
<protein>
    <submittedName>
        <fullName evidence="3">Uncharacterized protein</fullName>
    </submittedName>
</protein>
<evidence type="ECO:0000313" key="6">
    <source>
        <dbReference type="Proteomes" id="UP000593812"/>
    </source>
</evidence>
<evidence type="ECO:0000313" key="4">
    <source>
        <dbReference type="EMBL" id="QOW42857.1"/>
    </source>
</evidence>
<proteinExistence type="predicted"/>
<reference evidence="2" key="3">
    <citation type="submission" date="2023-10" db="EMBL/GenBank/DDBJ databases">
        <authorList>
            <person name="Sykes E.M.E."/>
            <person name="Khan I.U.H."/>
            <person name="Kumar A."/>
        </authorList>
    </citation>
    <scope>NUCLEOTIDE SEQUENCE</scope>
    <source>
        <strain evidence="2">IK5</strain>
    </source>
</reference>
<sequence length="67" mass="7415">MSMKFISRFVAILALIMILAALSIQFFFDPHYTVVFWILAVPVILAAPILASVVLASNEELGLHQVN</sequence>
<dbReference type="RefSeq" id="WP_067731511.1">
    <property type="nucleotide sequence ID" value="NZ_CP041291.1"/>
</dbReference>
<organism evidence="3 5">
    <name type="scientific">Acinetobacter indicus</name>
    <dbReference type="NCBI Taxonomy" id="756892"/>
    <lineage>
        <taxon>Bacteria</taxon>
        <taxon>Pseudomonadati</taxon>
        <taxon>Pseudomonadota</taxon>
        <taxon>Gammaproteobacteria</taxon>
        <taxon>Moraxellales</taxon>
        <taxon>Moraxellaceae</taxon>
        <taxon>Acinetobacter</taxon>
    </lineage>
</organism>
<gene>
    <name evidence="3" type="ORF">FSC09_14640</name>
    <name evidence="4" type="ORF">G0027_08280</name>
    <name evidence="2" type="ORF">MSG88_00155</name>
</gene>
<feature type="transmembrane region" description="Helical" evidence="1">
    <location>
        <begin position="34"/>
        <end position="56"/>
    </location>
</feature>
<keyword evidence="1" id="KW-1133">Transmembrane helix</keyword>
<evidence type="ECO:0000313" key="3">
    <source>
        <dbReference type="EMBL" id="QIC71545.1"/>
    </source>
</evidence>
<dbReference type="Proteomes" id="UP001284654">
    <property type="component" value="Unassembled WGS sequence"/>
</dbReference>
<reference evidence="4 6" key="2">
    <citation type="submission" date="2020-02" db="EMBL/GenBank/DDBJ databases">
        <title>Tigecycline-resistant Acinetobacter species from pigs and migratory birds.</title>
        <authorList>
            <person name="Chen C."/>
            <person name="Sun J."/>
            <person name="Liao X.-P."/>
            <person name="Liu Y.-H."/>
        </authorList>
    </citation>
    <scope>NUCLEOTIDE SEQUENCE [LARGE SCALE GENOMIC DNA]</scope>
    <source>
        <strain evidence="4 6">C15_T</strain>
    </source>
</reference>
<dbReference type="Proteomes" id="UP000593812">
    <property type="component" value="Chromosome"/>
</dbReference>
<dbReference type="AlphaFoldDB" id="A0A6C0YEK3"/>
<dbReference type="GeneID" id="69467348"/>
<accession>A0A6C0YEK3</accession>
<reference evidence="3 5" key="1">
    <citation type="submission" date="2019-09" db="EMBL/GenBank/DDBJ databases">
        <title>Non-baumannii Acinetobacter spp. carrying blaNDM-1 isolated in China.</title>
        <authorList>
            <person name="Cui C."/>
            <person name="Chen C."/>
            <person name="Sun J."/>
            <person name="Liu Y."/>
        </authorList>
    </citation>
    <scope>NUCLEOTIDE SEQUENCE [LARGE SCALE GENOMIC DNA]</scope>
    <source>
        <strain evidence="3 5">B18</strain>
    </source>
</reference>
<dbReference type="EMBL" id="CP044455">
    <property type="protein sequence ID" value="QIC71545.1"/>
    <property type="molecule type" value="Genomic_DNA"/>
</dbReference>
<dbReference type="Proteomes" id="UP000503440">
    <property type="component" value="Chromosome"/>
</dbReference>
<name>A0A6C0YEK3_9GAMM</name>
<evidence type="ECO:0000313" key="5">
    <source>
        <dbReference type="Proteomes" id="UP000503440"/>
    </source>
</evidence>
<dbReference type="EMBL" id="JAWJYY010000001">
    <property type="protein sequence ID" value="MDV4314241.1"/>
    <property type="molecule type" value="Genomic_DNA"/>
</dbReference>
<dbReference type="EMBL" id="CP048654">
    <property type="protein sequence ID" value="QOW42857.1"/>
    <property type="molecule type" value="Genomic_DNA"/>
</dbReference>
<keyword evidence="1" id="KW-0472">Membrane</keyword>